<organism evidence="4 5">
    <name type="scientific">Corchorus olitorius</name>
    <dbReference type="NCBI Taxonomy" id="93759"/>
    <lineage>
        <taxon>Eukaryota</taxon>
        <taxon>Viridiplantae</taxon>
        <taxon>Streptophyta</taxon>
        <taxon>Embryophyta</taxon>
        <taxon>Tracheophyta</taxon>
        <taxon>Spermatophyta</taxon>
        <taxon>Magnoliopsida</taxon>
        <taxon>eudicotyledons</taxon>
        <taxon>Gunneridae</taxon>
        <taxon>Pentapetalae</taxon>
        <taxon>rosids</taxon>
        <taxon>malvids</taxon>
        <taxon>Malvales</taxon>
        <taxon>Malvaceae</taxon>
        <taxon>Grewioideae</taxon>
        <taxon>Apeibeae</taxon>
        <taxon>Corchorus</taxon>
    </lineage>
</organism>
<feature type="domain" description="Thioredoxin" evidence="3">
    <location>
        <begin position="260"/>
        <end position="373"/>
    </location>
</feature>
<dbReference type="STRING" id="93759.A0A1R3IFC6"/>
<dbReference type="InterPro" id="IPR000719">
    <property type="entry name" value="Prot_kinase_dom"/>
</dbReference>
<dbReference type="SMART" id="SM00220">
    <property type="entry name" value="S_TKc"/>
    <property type="match status" value="1"/>
</dbReference>
<protein>
    <recommendedName>
        <fullName evidence="6">Thioredoxin domain-containing protein</fullName>
    </recommendedName>
</protein>
<dbReference type="PROSITE" id="PS50011">
    <property type="entry name" value="PROTEIN_KINASE_DOM"/>
    <property type="match status" value="1"/>
</dbReference>
<proteinExistence type="inferred from homology"/>
<dbReference type="InterPro" id="IPR036249">
    <property type="entry name" value="Thioredoxin-like_sf"/>
</dbReference>
<dbReference type="CDD" id="cd02981">
    <property type="entry name" value="PDI_b_family"/>
    <property type="match status" value="1"/>
</dbReference>
<dbReference type="GO" id="GO:0006457">
    <property type="term" value="P:protein folding"/>
    <property type="evidence" value="ECO:0007669"/>
    <property type="project" value="TreeGrafter"/>
</dbReference>
<comment type="caution">
    <text evidence="4">The sequence shown here is derived from an EMBL/GenBank/DDBJ whole genome shotgun (WGS) entry which is preliminary data.</text>
</comment>
<dbReference type="InterPro" id="IPR011009">
    <property type="entry name" value="Kinase-like_dom_sf"/>
</dbReference>
<evidence type="ECO:0000259" key="3">
    <source>
        <dbReference type="PROSITE" id="PS51352"/>
    </source>
</evidence>
<evidence type="ECO:0000256" key="1">
    <source>
        <dbReference type="ARBA" id="ARBA00006347"/>
    </source>
</evidence>
<dbReference type="AlphaFoldDB" id="A0A1R3IFC6"/>
<dbReference type="Gene3D" id="1.10.510.10">
    <property type="entry name" value="Transferase(Phosphotransferase) domain 1"/>
    <property type="match status" value="1"/>
</dbReference>
<dbReference type="CDD" id="cd02961">
    <property type="entry name" value="PDI_a_family"/>
    <property type="match status" value="2"/>
</dbReference>
<dbReference type="GO" id="GO:0005524">
    <property type="term" value="F:ATP binding"/>
    <property type="evidence" value="ECO:0007669"/>
    <property type="project" value="InterPro"/>
</dbReference>
<dbReference type="PROSITE" id="PS51352">
    <property type="entry name" value="THIOREDOXIN_2"/>
    <property type="match status" value="2"/>
</dbReference>
<feature type="domain" description="Protein kinase" evidence="2">
    <location>
        <begin position="5"/>
        <end position="297"/>
    </location>
</feature>
<dbReference type="GO" id="GO:0034976">
    <property type="term" value="P:response to endoplasmic reticulum stress"/>
    <property type="evidence" value="ECO:0007669"/>
    <property type="project" value="TreeGrafter"/>
</dbReference>
<dbReference type="PANTHER" id="PTHR18929:SF214">
    <property type="entry name" value="THIOREDOXIN DOMAIN-CONTAINING PROTEIN"/>
    <property type="match status" value="1"/>
</dbReference>
<keyword evidence="5" id="KW-1185">Reference proteome</keyword>
<evidence type="ECO:0000313" key="4">
    <source>
        <dbReference type="EMBL" id="OMO81292.1"/>
    </source>
</evidence>
<dbReference type="PANTHER" id="PTHR18929">
    <property type="entry name" value="PROTEIN DISULFIDE ISOMERASE"/>
    <property type="match status" value="1"/>
</dbReference>
<gene>
    <name evidence="4" type="ORF">COLO4_23670</name>
</gene>
<dbReference type="SUPFAM" id="SSF56112">
    <property type="entry name" value="Protein kinase-like (PK-like)"/>
    <property type="match status" value="1"/>
</dbReference>
<dbReference type="Gene3D" id="3.40.30.10">
    <property type="entry name" value="Glutaredoxin"/>
    <property type="match status" value="3"/>
</dbReference>
<dbReference type="GO" id="GO:0003756">
    <property type="term" value="F:protein disulfide isomerase activity"/>
    <property type="evidence" value="ECO:0007669"/>
    <property type="project" value="TreeGrafter"/>
</dbReference>
<sequence>MDLLGQRLRVLGKGSYGKVHLVKIISGGLLFGQLIAEKTSEEKLAETLLVEKEILDQFNGNPHIIQCYGCSSSIDYETNVFSLFLELATGGNLLDLMEDYGGKIPEEHVKDDTVRLIRKITADVPSIAEKGDAIEQPAMNQKNEAVVRLSVKNFSRFIAENEYVMVDFYAPWCYWSGKLAQEYEAAAATLLKADGVALAKVDCTTERELAMKYEISGYPTLLWDGIVRWVRKSITSKTEKNTAEHLFTVSNSQDLNVTRKPVIDEKDEVVVRLTEKNFSSFIAENEYVMVNFYAPWLYWSRIVAPEYEAAANLLKGDGVVFAKVDVITDKELVRKYRINAYPTVLLFAGGVRKLYDHNRTRDDIVRWVRKSVAGVPIITEKDDAEHLLAADFIKVVGFYDTLEGEDSKELLVASKLRPDLKFYQTTNPEVANIFHIISETQHTVTVQLRAEEEIFLTFAGSFTGKALAYFLCGDKGEVPCIKGKFSPVVYSLSEERRGLDDS</sequence>
<dbReference type="EMBL" id="AWUE01018319">
    <property type="protein sequence ID" value="OMO81292.1"/>
    <property type="molecule type" value="Genomic_DNA"/>
</dbReference>
<name>A0A1R3IFC6_9ROSI</name>
<feature type="domain" description="Thioredoxin" evidence="3">
    <location>
        <begin position="125"/>
        <end position="254"/>
    </location>
</feature>
<evidence type="ECO:0000259" key="2">
    <source>
        <dbReference type="PROSITE" id="PS50011"/>
    </source>
</evidence>
<dbReference type="InterPro" id="IPR013766">
    <property type="entry name" value="Thioredoxin_domain"/>
</dbReference>
<evidence type="ECO:0000313" key="5">
    <source>
        <dbReference type="Proteomes" id="UP000187203"/>
    </source>
</evidence>
<dbReference type="SUPFAM" id="SSF52833">
    <property type="entry name" value="Thioredoxin-like"/>
    <property type="match status" value="3"/>
</dbReference>
<accession>A0A1R3IFC6</accession>
<comment type="similarity">
    <text evidence="1">Belongs to the protein disulfide isomerase family.</text>
</comment>
<dbReference type="Proteomes" id="UP000187203">
    <property type="component" value="Unassembled WGS sequence"/>
</dbReference>
<dbReference type="GO" id="GO:0004672">
    <property type="term" value="F:protein kinase activity"/>
    <property type="evidence" value="ECO:0007669"/>
    <property type="project" value="InterPro"/>
</dbReference>
<evidence type="ECO:0008006" key="6">
    <source>
        <dbReference type="Google" id="ProtNLM"/>
    </source>
</evidence>
<dbReference type="GO" id="GO:0005783">
    <property type="term" value="C:endoplasmic reticulum"/>
    <property type="evidence" value="ECO:0007669"/>
    <property type="project" value="TreeGrafter"/>
</dbReference>
<dbReference type="Pfam" id="PF00085">
    <property type="entry name" value="Thioredoxin"/>
    <property type="match status" value="2"/>
</dbReference>
<dbReference type="OrthoDB" id="427280at2759"/>
<reference evidence="5" key="1">
    <citation type="submission" date="2013-09" db="EMBL/GenBank/DDBJ databases">
        <title>Corchorus olitorius genome sequencing.</title>
        <authorList>
            <person name="Alam M."/>
            <person name="Haque M.S."/>
            <person name="Islam M.S."/>
            <person name="Emdad E.M."/>
            <person name="Islam M.M."/>
            <person name="Ahmed B."/>
            <person name="Halim A."/>
            <person name="Hossen Q.M.M."/>
            <person name="Hossain M.Z."/>
            <person name="Ahmed R."/>
            <person name="Khan M.M."/>
            <person name="Islam R."/>
            <person name="Rashid M.M."/>
            <person name="Khan S.A."/>
            <person name="Rahman M.S."/>
            <person name="Alam M."/>
            <person name="Yahiya A.S."/>
            <person name="Khan M.S."/>
            <person name="Azam M.S."/>
            <person name="Haque T."/>
            <person name="Lashkar M.Z.H."/>
            <person name="Akhand A.I."/>
            <person name="Morshed G."/>
            <person name="Roy S."/>
            <person name="Uddin K.S."/>
            <person name="Rabeya T."/>
            <person name="Hossain A.S."/>
            <person name="Chowdhury A."/>
            <person name="Snigdha A.R."/>
            <person name="Mortoza M.S."/>
            <person name="Matin S.A."/>
            <person name="Hoque S.M.E."/>
            <person name="Islam M.K."/>
            <person name="Roy D.K."/>
            <person name="Haider R."/>
            <person name="Moosa M.M."/>
            <person name="Elias S.M."/>
            <person name="Hasan A.M."/>
            <person name="Jahan S."/>
            <person name="Shafiuddin M."/>
            <person name="Mahmood N."/>
            <person name="Shommy N.S."/>
        </authorList>
    </citation>
    <scope>NUCLEOTIDE SEQUENCE [LARGE SCALE GENOMIC DNA]</scope>
    <source>
        <strain evidence="5">cv. O-4</strain>
    </source>
</reference>